<sequence>MEQREGWIGFHSDLEGAFREELYSDIAVKPGCGPPIRAHKFMLATRSEILCKAAPEESISLPEFDHEELETFLEFLYRGDLAREQFEKHFCSLLIAADKYEIPHLQKFSEQQLLRMLNPSNALSILEISDIVLNETLRNAALKLIVLQYKEIVLTASFEEFAKQKPQLVVQITKAALTYASMKRII</sequence>
<evidence type="ECO:0000259" key="3">
    <source>
        <dbReference type="PROSITE" id="PS50097"/>
    </source>
</evidence>
<feature type="domain" description="BTB" evidence="3">
    <location>
        <begin position="24"/>
        <end position="85"/>
    </location>
</feature>
<dbReference type="SUPFAM" id="SSF54695">
    <property type="entry name" value="POZ domain"/>
    <property type="match status" value="1"/>
</dbReference>
<dbReference type="InterPro" id="IPR000210">
    <property type="entry name" value="BTB/POZ_dom"/>
</dbReference>
<keyword evidence="5" id="KW-1185">Reference proteome</keyword>
<dbReference type="AlphaFoldDB" id="A0AA41VL64"/>
<dbReference type="PANTHER" id="PTHR47274">
    <property type="entry name" value="BTB/POZ DOMAIN CONTAINING PROTEIN, EXPRESSED-RELATED"/>
    <property type="match status" value="1"/>
</dbReference>
<dbReference type="PANTHER" id="PTHR47274:SF1">
    <property type="entry name" value="BTB_POZ DOMAIN CONTAINING PROTEIN, EXPRESSED"/>
    <property type="match status" value="1"/>
</dbReference>
<dbReference type="Gene3D" id="1.25.40.420">
    <property type="match status" value="1"/>
</dbReference>
<proteinExistence type="predicted"/>
<dbReference type="CDD" id="cd18186">
    <property type="entry name" value="BTB_POZ_ZBTB_KLHL-like"/>
    <property type="match status" value="1"/>
</dbReference>
<dbReference type="EMBL" id="JAJJMA010245171">
    <property type="protein sequence ID" value="MCL7043307.1"/>
    <property type="molecule type" value="Genomic_DNA"/>
</dbReference>
<evidence type="ECO:0000256" key="2">
    <source>
        <dbReference type="ARBA" id="ARBA00004906"/>
    </source>
</evidence>
<comment type="function">
    <text evidence="1">May act as a substrate-specific adapter of an E3 ubiquitin-protein ligase complex (CUL3-RBX1-BTB) which mediates the ubiquitination and subsequent proteasomal degradation of target proteins.</text>
</comment>
<dbReference type="InterPro" id="IPR011333">
    <property type="entry name" value="SKP1/BTB/POZ_sf"/>
</dbReference>
<evidence type="ECO:0000313" key="5">
    <source>
        <dbReference type="Proteomes" id="UP001177140"/>
    </source>
</evidence>
<dbReference type="Gene3D" id="3.30.710.10">
    <property type="entry name" value="Potassium Channel Kv1.1, Chain A"/>
    <property type="match status" value="1"/>
</dbReference>
<dbReference type="CDD" id="cd14733">
    <property type="entry name" value="BACK"/>
    <property type="match status" value="1"/>
</dbReference>
<dbReference type="Proteomes" id="UP001177140">
    <property type="component" value="Unassembled WGS sequence"/>
</dbReference>
<organism evidence="4 5">
    <name type="scientific">Papaver nudicaule</name>
    <name type="common">Iceland poppy</name>
    <dbReference type="NCBI Taxonomy" id="74823"/>
    <lineage>
        <taxon>Eukaryota</taxon>
        <taxon>Viridiplantae</taxon>
        <taxon>Streptophyta</taxon>
        <taxon>Embryophyta</taxon>
        <taxon>Tracheophyta</taxon>
        <taxon>Spermatophyta</taxon>
        <taxon>Magnoliopsida</taxon>
        <taxon>Ranunculales</taxon>
        <taxon>Papaveraceae</taxon>
        <taxon>Papaveroideae</taxon>
        <taxon>Papaver</taxon>
    </lineage>
</organism>
<dbReference type="Pfam" id="PF00651">
    <property type="entry name" value="BTB"/>
    <property type="match status" value="1"/>
</dbReference>
<comment type="pathway">
    <text evidence="2">Protein modification; protein ubiquitination.</text>
</comment>
<gene>
    <name evidence="4" type="ORF">MKW94_007188</name>
</gene>
<accession>A0AA41VL64</accession>
<protein>
    <recommendedName>
        <fullName evidence="3">BTB domain-containing protein</fullName>
    </recommendedName>
</protein>
<evidence type="ECO:0000313" key="4">
    <source>
        <dbReference type="EMBL" id="MCL7043307.1"/>
    </source>
</evidence>
<reference evidence="4" key="1">
    <citation type="submission" date="2022-03" db="EMBL/GenBank/DDBJ databases">
        <title>A functionally conserved STORR gene fusion in Papaver species that diverged 16.8 million years ago.</title>
        <authorList>
            <person name="Catania T."/>
        </authorList>
    </citation>
    <scope>NUCLEOTIDE SEQUENCE</scope>
    <source>
        <strain evidence="4">S-191538</strain>
    </source>
</reference>
<dbReference type="InterPro" id="IPR044784">
    <property type="entry name" value="At1g01640-like"/>
</dbReference>
<dbReference type="PROSITE" id="PS50097">
    <property type="entry name" value="BTB"/>
    <property type="match status" value="1"/>
</dbReference>
<comment type="caution">
    <text evidence="4">The sequence shown here is derived from an EMBL/GenBank/DDBJ whole genome shotgun (WGS) entry which is preliminary data.</text>
</comment>
<evidence type="ECO:0000256" key="1">
    <source>
        <dbReference type="ARBA" id="ARBA00002668"/>
    </source>
</evidence>
<name>A0AA41VL64_PAPNU</name>
<dbReference type="SMART" id="SM00225">
    <property type="entry name" value="BTB"/>
    <property type="match status" value="1"/>
</dbReference>